<protein>
    <submittedName>
        <fullName evidence="5">Inducible alternative oxidase 2</fullName>
    </submittedName>
</protein>
<dbReference type="InterPro" id="IPR036046">
    <property type="entry name" value="Acylphosphatase-like_dom_sf"/>
</dbReference>
<reference evidence="5" key="1">
    <citation type="submission" date="2023-07" db="EMBL/GenBank/DDBJ databases">
        <title>Black Yeasts Isolated from many extreme environments.</title>
        <authorList>
            <person name="Coleine C."/>
            <person name="Stajich J.E."/>
            <person name="Selbmann L."/>
        </authorList>
    </citation>
    <scope>NUCLEOTIDE SEQUENCE</scope>
    <source>
        <strain evidence="5">CCFEE 5485</strain>
    </source>
</reference>
<comment type="caution">
    <text evidence="5">The sequence shown here is derived from an EMBL/GenBank/DDBJ whole genome shotgun (WGS) entry which is preliminary data.</text>
</comment>
<name>A0AAE0WMG2_9PEZI</name>
<comment type="similarity">
    <text evidence="2">Belongs to the acylphosphatase family.</text>
</comment>
<dbReference type="InterPro" id="IPR001792">
    <property type="entry name" value="Acylphosphatase-like_dom"/>
</dbReference>
<accession>A0AAE0WMG2</accession>
<dbReference type="Pfam" id="PF00708">
    <property type="entry name" value="Acylphosphatase"/>
    <property type="match status" value="1"/>
</dbReference>
<feature type="region of interest" description="Disordered" evidence="3">
    <location>
        <begin position="31"/>
        <end position="53"/>
    </location>
</feature>
<dbReference type="PROSITE" id="PS51160">
    <property type="entry name" value="ACYLPHOSPHATASE_3"/>
    <property type="match status" value="1"/>
</dbReference>
<proteinExistence type="inferred from homology"/>
<dbReference type="EMBL" id="JAUTXT010000019">
    <property type="protein sequence ID" value="KAK3674513.1"/>
    <property type="molecule type" value="Genomic_DNA"/>
</dbReference>
<sequence>MNDGTVAGEAQGNASAIDRFLQHLKMGPSAAKVKKVDHQEIDTKQSDNGFDRL</sequence>
<comment type="caution">
    <text evidence="1">Lacks conserved residue(s) required for the propagation of feature annotation.</text>
</comment>
<evidence type="ECO:0000313" key="6">
    <source>
        <dbReference type="Proteomes" id="UP001274830"/>
    </source>
</evidence>
<dbReference type="SUPFAM" id="SSF54975">
    <property type="entry name" value="Acylphosphatase/BLUF domain-like"/>
    <property type="match status" value="1"/>
</dbReference>
<organism evidence="5 6">
    <name type="scientific">Recurvomyces mirabilis</name>
    <dbReference type="NCBI Taxonomy" id="574656"/>
    <lineage>
        <taxon>Eukaryota</taxon>
        <taxon>Fungi</taxon>
        <taxon>Dikarya</taxon>
        <taxon>Ascomycota</taxon>
        <taxon>Pezizomycotina</taxon>
        <taxon>Dothideomycetes</taxon>
        <taxon>Dothideomycetidae</taxon>
        <taxon>Mycosphaerellales</taxon>
        <taxon>Teratosphaeriaceae</taxon>
        <taxon>Recurvomyces</taxon>
    </lineage>
</organism>
<evidence type="ECO:0000256" key="1">
    <source>
        <dbReference type="PROSITE-ProRule" id="PRU00520"/>
    </source>
</evidence>
<keyword evidence="6" id="KW-1185">Reference proteome</keyword>
<feature type="domain" description="Acylphosphatase-like" evidence="4">
    <location>
        <begin position="1"/>
        <end position="53"/>
    </location>
</feature>
<dbReference type="Gene3D" id="3.30.70.100">
    <property type="match status" value="1"/>
</dbReference>
<dbReference type="Proteomes" id="UP001274830">
    <property type="component" value="Unassembled WGS sequence"/>
</dbReference>
<evidence type="ECO:0000256" key="3">
    <source>
        <dbReference type="SAM" id="MobiDB-lite"/>
    </source>
</evidence>
<feature type="compositionally biased region" description="Basic and acidic residues" evidence="3">
    <location>
        <begin position="34"/>
        <end position="53"/>
    </location>
</feature>
<evidence type="ECO:0000256" key="2">
    <source>
        <dbReference type="RuleBase" id="RU004168"/>
    </source>
</evidence>
<dbReference type="AlphaFoldDB" id="A0AAE0WMG2"/>
<evidence type="ECO:0000259" key="4">
    <source>
        <dbReference type="PROSITE" id="PS51160"/>
    </source>
</evidence>
<evidence type="ECO:0000313" key="5">
    <source>
        <dbReference type="EMBL" id="KAK3674513.1"/>
    </source>
</evidence>
<gene>
    <name evidence="5" type="primary">AOX2_2</name>
    <name evidence="5" type="ORF">LTR78_005599</name>
</gene>